<dbReference type="InterPro" id="IPR003856">
    <property type="entry name" value="LPS_length_determ_N"/>
</dbReference>
<dbReference type="InterPro" id="IPR005702">
    <property type="entry name" value="Wzc-like_C"/>
</dbReference>
<comment type="similarity">
    <text evidence="4">Belongs to the etk/wzc family.</text>
</comment>
<evidence type="ECO:0000256" key="2">
    <source>
        <dbReference type="ARBA" id="ARBA00006683"/>
    </source>
</evidence>
<dbReference type="Pfam" id="PF13614">
    <property type="entry name" value="AAA_31"/>
    <property type="match status" value="1"/>
</dbReference>
<proteinExistence type="inferred from homology"/>
<dbReference type="CDD" id="cd05387">
    <property type="entry name" value="BY-kinase"/>
    <property type="match status" value="1"/>
</dbReference>
<dbReference type="GO" id="GO:0004715">
    <property type="term" value="F:non-membrane spanning protein tyrosine kinase activity"/>
    <property type="evidence" value="ECO:0007669"/>
    <property type="project" value="UniProtKB-EC"/>
</dbReference>
<evidence type="ECO:0000256" key="6">
    <source>
        <dbReference type="ARBA" id="ARBA00022475"/>
    </source>
</evidence>
<feature type="domain" description="AAA" evidence="18">
    <location>
        <begin position="258"/>
        <end position="388"/>
    </location>
</feature>
<dbReference type="InterPro" id="IPR050445">
    <property type="entry name" value="Bact_polysacc_biosynth/exp"/>
</dbReference>
<dbReference type="Gene3D" id="3.40.50.300">
    <property type="entry name" value="P-loop containing nucleotide triphosphate hydrolases"/>
    <property type="match status" value="1"/>
</dbReference>
<comment type="similarity">
    <text evidence="2">Belongs to the CpsC/CapA family.</text>
</comment>
<dbReference type="Pfam" id="PF02706">
    <property type="entry name" value="Wzz"/>
    <property type="match status" value="1"/>
</dbReference>
<evidence type="ECO:0000256" key="3">
    <source>
        <dbReference type="ARBA" id="ARBA00007316"/>
    </source>
</evidence>
<evidence type="ECO:0000256" key="14">
    <source>
        <dbReference type="ARBA" id="ARBA00023136"/>
    </source>
</evidence>
<keyword evidence="9" id="KW-0812">Transmembrane</keyword>
<evidence type="ECO:0000259" key="18">
    <source>
        <dbReference type="Pfam" id="PF13614"/>
    </source>
</evidence>
<evidence type="ECO:0000256" key="4">
    <source>
        <dbReference type="ARBA" id="ARBA00008883"/>
    </source>
</evidence>
<dbReference type="NCBIfam" id="TIGR01007">
    <property type="entry name" value="eps_fam"/>
    <property type="match status" value="1"/>
</dbReference>
<evidence type="ECO:0000256" key="11">
    <source>
        <dbReference type="ARBA" id="ARBA00022777"/>
    </source>
</evidence>
<evidence type="ECO:0000256" key="1">
    <source>
        <dbReference type="ARBA" id="ARBA00004429"/>
    </source>
</evidence>
<dbReference type="GO" id="GO:0005524">
    <property type="term" value="F:ATP binding"/>
    <property type="evidence" value="ECO:0007669"/>
    <property type="project" value="UniProtKB-KW"/>
</dbReference>
<dbReference type="PANTHER" id="PTHR32309:SF31">
    <property type="entry name" value="CAPSULAR EXOPOLYSACCHARIDE FAMILY"/>
    <property type="match status" value="1"/>
</dbReference>
<comment type="catalytic activity">
    <reaction evidence="16">
        <text>L-tyrosyl-[protein] + ATP = O-phospho-L-tyrosyl-[protein] + ADP + H(+)</text>
        <dbReference type="Rhea" id="RHEA:10596"/>
        <dbReference type="Rhea" id="RHEA-COMP:10136"/>
        <dbReference type="Rhea" id="RHEA-COMP:20101"/>
        <dbReference type="ChEBI" id="CHEBI:15378"/>
        <dbReference type="ChEBI" id="CHEBI:30616"/>
        <dbReference type="ChEBI" id="CHEBI:46858"/>
        <dbReference type="ChEBI" id="CHEBI:61978"/>
        <dbReference type="ChEBI" id="CHEBI:456216"/>
        <dbReference type="EC" id="2.7.10.2"/>
    </reaction>
</comment>
<keyword evidence="14" id="KW-0472">Membrane</keyword>
<keyword evidence="11 19" id="KW-0418">Kinase</keyword>
<dbReference type="InterPro" id="IPR027417">
    <property type="entry name" value="P-loop_NTPase"/>
</dbReference>
<dbReference type="GO" id="GO:0042802">
    <property type="term" value="F:identical protein binding"/>
    <property type="evidence" value="ECO:0007669"/>
    <property type="project" value="UniProtKB-ARBA"/>
</dbReference>
<evidence type="ECO:0000256" key="7">
    <source>
        <dbReference type="ARBA" id="ARBA00022519"/>
    </source>
</evidence>
<keyword evidence="15" id="KW-0829">Tyrosine-protein kinase</keyword>
<dbReference type="GO" id="GO:0005886">
    <property type="term" value="C:plasma membrane"/>
    <property type="evidence" value="ECO:0007669"/>
    <property type="project" value="UniProtKB-SubCell"/>
</dbReference>
<dbReference type="EC" id="2.7.10.2" evidence="5"/>
<keyword evidence="13" id="KW-1133">Transmembrane helix</keyword>
<evidence type="ECO:0000313" key="20">
    <source>
        <dbReference type="Proteomes" id="UP000279994"/>
    </source>
</evidence>
<evidence type="ECO:0000256" key="13">
    <source>
        <dbReference type="ARBA" id="ARBA00022989"/>
    </source>
</evidence>
<evidence type="ECO:0000313" key="19">
    <source>
        <dbReference type="EMBL" id="RNM17294.1"/>
    </source>
</evidence>
<accession>A0A3N0GXT5</accession>
<dbReference type="FunFam" id="3.40.50.300:FF:000527">
    <property type="entry name" value="Tyrosine-protein kinase etk"/>
    <property type="match status" value="1"/>
</dbReference>
<evidence type="ECO:0000256" key="5">
    <source>
        <dbReference type="ARBA" id="ARBA00011903"/>
    </source>
</evidence>
<dbReference type="AlphaFoldDB" id="A0A3N0GXT5"/>
<evidence type="ECO:0000256" key="9">
    <source>
        <dbReference type="ARBA" id="ARBA00022692"/>
    </source>
</evidence>
<keyword evidence="12" id="KW-0067">ATP-binding</keyword>
<evidence type="ECO:0000256" key="15">
    <source>
        <dbReference type="ARBA" id="ARBA00023137"/>
    </source>
</evidence>
<keyword evidence="6" id="KW-1003">Cell membrane</keyword>
<comment type="similarity">
    <text evidence="3">Belongs to the CpsD/CapB family.</text>
</comment>
<keyword evidence="20" id="KW-1185">Reference proteome</keyword>
<feature type="domain" description="Polysaccharide chain length determinant N-terminal" evidence="17">
    <location>
        <begin position="4"/>
        <end position="80"/>
    </location>
</feature>
<evidence type="ECO:0000256" key="16">
    <source>
        <dbReference type="ARBA" id="ARBA00051245"/>
    </source>
</evidence>
<dbReference type="SUPFAM" id="SSF52540">
    <property type="entry name" value="P-loop containing nucleoside triphosphate hydrolases"/>
    <property type="match status" value="1"/>
</dbReference>
<evidence type="ECO:0000256" key="10">
    <source>
        <dbReference type="ARBA" id="ARBA00022741"/>
    </source>
</evidence>
<name>A0A3N0GXT5_9ACTN</name>
<evidence type="ECO:0000256" key="12">
    <source>
        <dbReference type="ARBA" id="ARBA00022840"/>
    </source>
</evidence>
<protein>
    <recommendedName>
        <fullName evidence="5">non-specific protein-tyrosine kinase</fullName>
        <ecNumber evidence="5">2.7.10.2</ecNumber>
    </recommendedName>
</protein>
<comment type="caution">
    <text evidence="19">The sequence shown here is derived from an EMBL/GenBank/DDBJ whole genome shotgun (WGS) entry which is preliminary data.</text>
</comment>
<sequence>MAQRRWLTIVVFFLLGLAGAGALTYTQTPQYESNARIFISVDTSGDSTQAAQGALFGINRVQSYAQLATSREVMQQVISRLNLNLTPNQLAGKISSSVATETVIIVVKVTDPDPAVAQQIAKAESEVMTSFISDIETSPVKATVVDPASYNGNQVSPQPVLNLALGALIGLLVGLGVALLRHLLDNTVSSPEDVEQAAEAPVLASIAYDGDVPKHPLLTEAGSHAPRVEAFRLLRTNLQFLNLDTRPRSLVITSAVPGEGKTSTATNLAIALAQTGQRVLLVDGDLRRPKVASVLGLERSVGLTTVLVGRSELQESIQKHAGSGIYLLASGPIPPNPTEVLQSHAAQSLFDRLNQMFDMVIIDAPPLLPVSDAAIMARDVDGAILVVRHGKTSKEQLRQARLRLDQVDANLFGVAVNMAPRRGKGAYGYAYGYGYEYSYEPKRAKAK</sequence>
<dbReference type="EMBL" id="RJSF01000003">
    <property type="protein sequence ID" value="RNM17294.1"/>
    <property type="molecule type" value="Genomic_DNA"/>
</dbReference>
<keyword evidence="8 19" id="KW-0808">Transferase</keyword>
<dbReference type="PANTHER" id="PTHR32309">
    <property type="entry name" value="TYROSINE-PROTEIN KINASE"/>
    <property type="match status" value="1"/>
</dbReference>
<organism evidence="19 20">
    <name type="scientific">Nocardioides pocheonensis</name>
    <dbReference type="NCBI Taxonomy" id="661485"/>
    <lineage>
        <taxon>Bacteria</taxon>
        <taxon>Bacillati</taxon>
        <taxon>Actinomycetota</taxon>
        <taxon>Actinomycetes</taxon>
        <taxon>Propionibacteriales</taxon>
        <taxon>Nocardioidaceae</taxon>
        <taxon>Nocardioides</taxon>
    </lineage>
</organism>
<dbReference type="InterPro" id="IPR025669">
    <property type="entry name" value="AAA_dom"/>
</dbReference>
<evidence type="ECO:0000256" key="8">
    <source>
        <dbReference type="ARBA" id="ARBA00022679"/>
    </source>
</evidence>
<keyword evidence="7" id="KW-0997">Cell inner membrane</keyword>
<gene>
    <name evidence="19" type="ORF">EFL26_00430</name>
</gene>
<reference evidence="19 20" key="1">
    <citation type="submission" date="2018-11" db="EMBL/GenBank/DDBJ databases">
        <authorList>
            <person name="Li F."/>
        </authorList>
    </citation>
    <scope>NUCLEOTIDE SEQUENCE [LARGE SCALE GENOMIC DNA]</scope>
    <source>
        <strain evidence="19 20">Gsoil 818</strain>
    </source>
</reference>
<comment type="subcellular location">
    <subcellularLocation>
        <location evidence="1">Cell inner membrane</location>
        <topology evidence="1">Multi-pass membrane protein</topology>
    </subcellularLocation>
</comment>
<keyword evidence="10" id="KW-0547">Nucleotide-binding</keyword>
<dbReference type="Proteomes" id="UP000279994">
    <property type="component" value="Unassembled WGS sequence"/>
</dbReference>
<evidence type="ECO:0000259" key="17">
    <source>
        <dbReference type="Pfam" id="PF02706"/>
    </source>
</evidence>